<dbReference type="Proteomes" id="UP000524246">
    <property type="component" value="Unassembled WGS sequence"/>
</dbReference>
<dbReference type="InterPro" id="IPR004564">
    <property type="entry name" value="OM_lipoprot_carrier_LolA-like"/>
</dbReference>
<reference evidence="1 2" key="1">
    <citation type="journal article" date="2020" name="Biotechnol. Biofuels">
        <title>New insights from the biogas microbiome by comprehensive genome-resolved metagenomics of nearly 1600 species originating from multiple anaerobic digesters.</title>
        <authorList>
            <person name="Campanaro S."/>
            <person name="Treu L."/>
            <person name="Rodriguez-R L.M."/>
            <person name="Kovalovszki A."/>
            <person name="Ziels R.M."/>
            <person name="Maus I."/>
            <person name="Zhu X."/>
            <person name="Kougias P.G."/>
            <person name="Basile A."/>
            <person name="Luo G."/>
            <person name="Schluter A."/>
            <person name="Konstantinidis K.T."/>
            <person name="Angelidaki I."/>
        </authorList>
    </citation>
    <scope>NUCLEOTIDE SEQUENCE [LARGE SCALE GENOMIC DNA]</scope>
    <source>
        <strain evidence="1">AS27yjCOA_65</strain>
    </source>
</reference>
<dbReference type="SUPFAM" id="SSF89392">
    <property type="entry name" value="Prokaryotic lipoproteins and lipoprotein localization factors"/>
    <property type="match status" value="1"/>
</dbReference>
<accession>A0A7X9FPV2</accession>
<name>A0A7X9FPV2_9DELT</name>
<dbReference type="EMBL" id="JAAZON010000115">
    <property type="protein sequence ID" value="NMC62105.1"/>
    <property type="molecule type" value="Genomic_DNA"/>
</dbReference>
<dbReference type="InterPro" id="IPR029046">
    <property type="entry name" value="LolA/LolB/LppX"/>
</dbReference>
<comment type="caution">
    <text evidence="1">The sequence shown here is derived from an EMBL/GenBank/DDBJ whole genome shotgun (WGS) entry which is preliminary data.</text>
</comment>
<dbReference type="Gene3D" id="2.50.20.10">
    <property type="entry name" value="Lipoprotein localisation LolA/LolB/LppX"/>
    <property type="match status" value="1"/>
</dbReference>
<evidence type="ECO:0000313" key="1">
    <source>
        <dbReference type="EMBL" id="NMC62105.1"/>
    </source>
</evidence>
<protein>
    <submittedName>
        <fullName evidence="1">Outer membrane lipoprotein carrier protein LolA</fullName>
    </submittedName>
</protein>
<proteinExistence type="predicted"/>
<evidence type="ECO:0000313" key="2">
    <source>
        <dbReference type="Proteomes" id="UP000524246"/>
    </source>
</evidence>
<sequence length="233" mass="26324">MTKKIFLLLFFFFIPGICNGQSRVFDCLNREELPLKEAKAIISLVQDEYSKTKGVEGTFSQDSFNAALEMSEVAVGRFYFSKPSKMKWLYEAPKKQTFLLNEGTIWLYQEEENQVLIDSFDKIFVSDLPVSFLMGLGDLKKDFEVQSGCRTPDGNVIELKPSAEVSSQLAAFKLLVREASYFPAGASIKDAGGNTTSLLFSDVNVKQSFEDNLFELKFPEGVDIQDRRKKNGR</sequence>
<organism evidence="1 2">
    <name type="scientific">SAR324 cluster bacterium</name>
    <dbReference type="NCBI Taxonomy" id="2024889"/>
    <lineage>
        <taxon>Bacteria</taxon>
        <taxon>Deltaproteobacteria</taxon>
        <taxon>SAR324 cluster</taxon>
    </lineage>
</organism>
<dbReference type="PANTHER" id="PTHR35869:SF1">
    <property type="entry name" value="OUTER-MEMBRANE LIPOPROTEIN CARRIER PROTEIN"/>
    <property type="match status" value="1"/>
</dbReference>
<gene>
    <name evidence="1" type="ORF">GYA55_02955</name>
</gene>
<dbReference type="Pfam" id="PF03548">
    <property type="entry name" value="LolA"/>
    <property type="match status" value="1"/>
</dbReference>
<dbReference type="AlphaFoldDB" id="A0A7X9FPV2"/>
<dbReference type="PANTHER" id="PTHR35869">
    <property type="entry name" value="OUTER-MEMBRANE LIPOPROTEIN CARRIER PROTEIN"/>
    <property type="match status" value="1"/>
</dbReference>
<dbReference type="CDD" id="cd16325">
    <property type="entry name" value="LolA"/>
    <property type="match status" value="1"/>
</dbReference>
<keyword evidence="1" id="KW-0449">Lipoprotein</keyword>